<organism evidence="5 6">
    <name type="scientific">Arthrobacter rhombi</name>
    <dbReference type="NCBI Taxonomy" id="71253"/>
    <lineage>
        <taxon>Bacteria</taxon>
        <taxon>Bacillati</taxon>
        <taxon>Actinomycetota</taxon>
        <taxon>Actinomycetes</taxon>
        <taxon>Micrococcales</taxon>
        <taxon>Micrococcaceae</taxon>
        <taxon>Arthrobacter</taxon>
    </lineage>
</organism>
<dbReference type="NCBIfam" id="NF041155">
    <property type="entry name" value="encap_f1"/>
    <property type="match status" value="1"/>
</dbReference>
<evidence type="ECO:0000256" key="1">
    <source>
        <dbReference type="ARBA" id="ARBA00033738"/>
    </source>
</evidence>
<protein>
    <recommendedName>
        <fullName evidence="4">Type 1 encapsulin shell protein</fullName>
    </recommendedName>
</protein>
<name>A0A1R4GTW7_9MICC</name>
<dbReference type="InterPro" id="IPR007544">
    <property type="entry name" value="ENCAP"/>
</dbReference>
<dbReference type="InterPro" id="IPR051429">
    <property type="entry name" value="Encapsulin_nc"/>
</dbReference>
<evidence type="ECO:0000256" key="2">
    <source>
        <dbReference type="ARBA" id="ARBA00033743"/>
    </source>
</evidence>
<keyword evidence="5" id="KW-0560">Oxidoreductase</keyword>
<evidence type="ECO:0000313" key="5">
    <source>
        <dbReference type="EMBL" id="SJM71535.1"/>
    </source>
</evidence>
<sequence>MTTNHLLRELAPITATGWKLLDEEARDRLTTTLGARKLIDFSGPFGWDYSATNLGRTERLAGSDDDPIISRRRRVLPLAEMQVPFSVSRDELLDGERGAADVDLSNLDMAALQMASAENQAVFHGWRQAQITGITQATSLPTVPRVEHFSDYPKRVAQAVDQLLEEGISGPFGLALGPGHYTAVVQSTERGGYLLSEHLRKILDGPIVWAPGVKGAVVMSLRGGDFLFESGQDLSIGYSHHDAHDVHLYLEQSFSFRVATPEAAVHLTSSSEPSQRSR</sequence>
<dbReference type="PANTHER" id="PTHR37165">
    <property type="entry name" value="PEPTIDASE U56 FAMILY"/>
    <property type="match status" value="1"/>
</dbReference>
<keyword evidence="5" id="KW-0575">Peroxidase</keyword>
<comment type="subcellular location">
    <subcellularLocation>
        <location evidence="1">Encapsulin nanocompartment</location>
    </subcellularLocation>
</comment>
<keyword evidence="6" id="KW-1185">Reference proteome</keyword>
<dbReference type="AlphaFoldDB" id="A0A1R4GTW7"/>
<proteinExistence type="inferred from homology"/>
<dbReference type="PIRSF" id="PIRSF019254">
    <property type="entry name" value="CFP29"/>
    <property type="match status" value="1"/>
</dbReference>
<dbReference type="EMBL" id="FUHW01000044">
    <property type="protein sequence ID" value="SJM71535.1"/>
    <property type="molecule type" value="Genomic_DNA"/>
</dbReference>
<reference evidence="5 6" key="1">
    <citation type="submission" date="2017-02" db="EMBL/GenBank/DDBJ databases">
        <authorList>
            <person name="Peterson S.W."/>
        </authorList>
    </citation>
    <scope>NUCLEOTIDE SEQUENCE [LARGE SCALE GENOMIC DNA]</scope>
    <source>
        <strain evidence="5 6">B Ar 00.02</strain>
    </source>
</reference>
<dbReference type="Gene3D" id="3.30.2320.10">
    <property type="entry name" value="hypothetical protein PF0899 domain"/>
    <property type="match status" value="1"/>
</dbReference>
<dbReference type="Pfam" id="PF04454">
    <property type="entry name" value="Linocin_M18"/>
    <property type="match status" value="1"/>
</dbReference>
<dbReference type="Proteomes" id="UP000195913">
    <property type="component" value="Unassembled WGS sequence"/>
</dbReference>
<evidence type="ECO:0000313" key="6">
    <source>
        <dbReference type="Proteomes" id="UP000195913"/>
    </source>
</evidence>
<gene>
    <name evidence="5" type="ORF">FM101_13470</name>
</gene>
<evidence type="ECO:0000256" key="4">
    <source>
        <dbReference type="ARBA" id="ARBA00050023"/>
    </source>
</evidence>
<keyword evidence="3" id="KW-1284">Encapsulin nanocompartment</keyword>
<dbReference type="PANTHER" id="PTHR37165:SF1">
    <property type="entry name" value="TYPE 1 ENCAPSULIN SHELL PROTEIN"/>
    <property type="match status" value="1"/>
</dbReference>
<dbReference type="Gene3D" id="3.30.2400.30">
    <property type="match status" value="1"/>
</dbReference>
<accession>A0A1R4GTW7</accession>
<dbReference type="GO" id="GO:0004601">
    <property type="term" value="F:peroxidase activity"/>
    <property type="evidence" value="ECO:0007669"/>
    <property type="project" value="UniProtKB-KW"/>
</dbReference>
<evidence type="ECO:0000256" key="3">
    <source>
        <dbReference type="ARBA" id="ARBA00033787"/>
    </source>
</evidence>
<dbReference type="RefSeq" id="WP_087000459.1">
    <property type="nucleotide sequence ID" value="NZ_FUHW01000044.1"/>
</dbReference>
<comment type="similarity">
    <text evidence="2">Belongs to the encapsulin family. Family 1 subfamily.</text>
</comment>
<dbReference type="GO" id="GO:0140737">
    <property type="term" value="C:encapsulin nanocompartment"/>
    <property type="evidence" value="ECO:0007669"/>
    <property type="project" value="UniProtKB-SubCell"/>
</dbReference>